<dbReference type="UniPathway" id="UPA00251">
    <property type="reaction ID" value="UER00317"/>
</dbReference>
<dbReference type="InterPro" id="IPR015421">
    <property type="entry name" value="PyrdxlP-dep_Trfase_major"/>
</dbReference>
<organism evidence="8 9">
    <name type="scientific">Pseudomonas syringae pv. primulae</name>
    <dbReference type="NCBI Taxonomy" id="251707"/>
    <lineage>
        <taxon>Bacteria</taxon>
        <taxon>Pseudomonadati</taxon>
        <taxon>Pseudomonadota</taxon>
        <taxon>Gammaproteobacteria</taxon>
        <taxon>Pseudomonadales</taxon>
        <taxon>Pseudomonadaceae</taxon>
        <taxon>Pseudomonas</taxon>
    </lineage>
</organism>
<evidence type="ECO:0000256" key="7">
    <source>
        <dbReference type="HAMAP-Rule" id="MF_00375"/>
    </source>
</evidence>
<dbReference type="PROSITE" id="PS00600">
    <property type="entry name" value="AA_TRANSFER_CLASS_3"/>
    <property type="match status" value="1"/>
</dbReference>
<dbReference type="Gene3D" id="3.40.640.10">
    <property type="entry name" value="Type I PLP-dependent aspartate aminotransferase-like (Major domain)"/>
    <property type="match status" value="1"/>
</dbReference>
<accession>A0A0P9XGD0</accession>
<proteinExistence type="inferred from homology"/>
<dbReference type="InterPro" id="IPR005814">
    <property type="entry name" value="Aminotrans_3"/>
</dbReference>
<evidence type="ECO:0000313" key="8">
    <source>
        <dbReference type="EMBL" id="KPY33953.1"/>
    </source>
</evidence>
<keyword evidence="8" id="KW-0808">Transferase</keyword>
<evidence type="ECO:0000256" key="4">
    <source>
        <dbReference type="ARBA" id="ARBA00022898"/>
    </source>
</evidence>
<comment type="subcellular location">
    <subcellularLocation>
        <location evidence="7">Cytoplasm</location>
    </subcellularLocation>
</comment>
<evidence type="ECO:0000256" key="1">
    <source>
        <dbReference type="ARBA" id="ARBA00001933"/>
    </source>
</evidence>
<dbReference type="HAMAP" id="MF_00375">
    <property type="entry name" value="HemL_aminotrans_3"/>
    <property type="match status" value="1"/>
</dbReference>
<dbReference type="InterPro" id="IPR015422">
    <property type="entry name" value="PyrdxlP-dep_Trfase_small"/>
</dbReference>
<name>A0A0P9XGD0_9PSED</name>
<keyword evidence="5 7" id="KW-0413">Isomerase</keyword>
<dbReference type="FunFam" id="3.40.640.10:FF:000021">
    <property type="entry name" value="Glutamate-1-semialdehyde 2,1-aminomutase"/>
    <property type="match status" value="1"/>
</dbReference>
<dbReference type="GO" id="GO:0042286">
    <property type="term" value="F:glutamate-1-semialdehyde 2,1-aminomutase activity"/>
    <property type="evidence" value="ECO:0007669"/>
    <property type="project" value="UniProtKB-UniRule"/>
</dbReference>
<dbReference type="SUPFAM" id="SSF53383">
    <property type="entry name" value="PLP-dependent transferases"/>
    <property type="match status" value="1"/>
</dbReference>
<comment type="cofactor">
    <cofactor evidence="1 7">
        <name>pyridoxal 5'-phosphate</name>
        <dbReference type="ChEBI" id="CHEBI:597326"/>
    </cofactor>
</comment>
<dbReference type="Gene3D" id="3.90.1150.10">
    <property type="entry name" value="Aspartate Aminotransferase, domain 1"/>
    <property type="match status" value="1"/>
</dbReference>
<dbReference type="PANTHER" id="PTHR43713:SF3">
    <property type="entry name" value="GLUTAMATE-1-SEMIALDEHYDE 2,1-AMINOMUTASE 1, CHLOROPLASTIC-RELATED"/>
    <property type="match status" value="1"/>
</dbReference>
<dbReference type="GO" id="GO:0008483">
    <property type="term" value="F:transaminase activity"/>
    <property type="evidence" value="ECO:0007669"/>
    <property type="project" value="UniProtKB-KW"/>
</dbReference>
<dbReference type="EC" id="5.4.3.8" evidence="7"/>
<dbReference type="PANTHER" id="PTHR43713">
    <property type="entry name" value="GLUTAMATE-1-SEMIALDEHYDE 2,1-AMINOMUTASE"/>
    <property type="match status" value="1"/>
</dbReference>
<dbReference type="PATRIC" id="fig|251707.3.peg.483"/>
<keyword evidence="8" id="KW-0032">Aminotransferase</keyword>
<keyword evidence="4 7" id="KW-0663">Pyridoxal phosphate</keyword>
<evidence type="ECO:0000256" key="3">
    <source>
        <dbReference type="ARBA" id="ARBA00008981"/>
    </source>
</evidence>
<comment type="caution">
    <text evidence="8">The sequence shown here is derived from an EMBL/GenBank/DDBJ whole genome shotgun (WGS) entry which is preliminary data.</text>
</comment>
<dbReference type="Pfam" id="PF00202">
    <property type="entry name" value="Aminotran_3"/>
    <property type="match status" value="1"/>
</dbReference>
<comment type="catalytic activity">
    <reaction evidence="7">
        <text>(S)-4-amino-5-oxopentanoate = 5-aminolevulinate</text>
        <dbReference type="Rhea" id="RHEA:14265"/>
        <dbReference type="ChEBI" id="CHEBI:57501"/>
        <dbReference type="ChEBI" id="CHEBI:356416"/>
        <dbReference type="EC" id="5.4.3.8"/>
    </reaction>
</comment>
<evidence type="ECO:0000313" key="9">
    <source>
        <dbReference type="Proteomes" id="UP000050562"/>
    </source>
</evidence>
<comment type="similarity">
    <text evidence="3 7">Belongs to the class-III pyridoxal-phosphate-dependent aminotransferase family. HemL subfamily.</text>
</comment>
<dbReference type="GO" id="GO:0005737">
    <property type="term" value="C:cytoplasm"/>
    <property type="evidence" value="ECO:0007669"/>
    <property type="project" value="UniProtKB-SubCell"/>
</dbReference>
<evidence type="ECO:0000256" key="2">
    <source>
        <dbReference type="ARBA" id="ARBA00004819"/>
    </source>
</evidence>
<keyword evidence="6 7" id="KW-0627">Porphyrin biosynthesis</keyword>
<dbReference type="GO" id="GO:0006782">
    <property type="term" value="P:protoporphyrinogen IX biosynthetic process"/>
    <property type="evidence" value="ECO:0007669"/>
    <property type="project" value="UniProtKB-UniRule"/>
</dbReference>
<sequence>MRTCASDRRSSFVIVAPPALSLAHAHPIKQSLLTSADASVDPTSSFQSRDPIMSRSETLFANAQKHIPGGVNSPVRAFKSVGGTPLFFKHAAGAYVTDEDDKRYVDYVGSWGPMILGHSHPEVLDAVRSQLEHGLSYGAPTAMETEMADLVCSLVPSMEMVRMVSSGTEATMSAIRLARGYTGRDSIIKFEGCYHGHSDSLLVKAGSGALTLGVPSSPGVPAAFAKHTLTVPFNDLEAVREMLAQVGQEVACIIVEPVAGNMNCVPPAPGYLQGLRDLCDEHGVVLIFDEVMTGFRVALGGAQAYYGVTPDLSTFGKIIGGGMPVGCFGGKREIMSHIAPLGPVYQAGTLSGNPLAMAAGLTTLRLISRPGFHDELSDYTRRLLEGLQQRADAAGIAFVTTQAGGMFGLYFSDAREIVTFQDVMTSDADRFKRFFHLMLEGGVYLAPSAFEAGFTSIAHGDAELQLTLDAAEKAFAALK</sequence>
<dbReference type="AlphaFoldDB" id="A0A0P9XGD0"/>
<comment type="pathway">
    <text evidence="2">Porphyrin-containing compound metabolism; protoporphyrin-IX biosynthesis; 5-aminolevulinate from L-glutamyl-tRNA(Glu): step 2/2.</text>
</comment>
<dbReference type="InterPro" id="IPR015424">
    <property type="entry name" value="PyrdxlP-dep_Trfase"/>
</dbReference>
<dbReference type="GO" id="GO:0030170">
    <property type="term" value="F:pyridoxal phosphate binding"/>
    <property type="evidence" value="ECO:0007669"/>
    <property type="project" value="InterPro"/>
</dbReference>
<gene>
    <name evidence="7" type="primary">hemL</name>
    <name evidence="8" type="ORF">ALO52_100260</name>
</gene>
<dbReference type="CDD" id="cd00610">
    <property type="entry name" value="OAT_like"/>
    <property type="match status" value="1"/>
</dbReference>
<comment type="subunit">
    <text evidence="7">Homodimer.</text>
</comment>
<keyword evidence="7" id="KW-0963">Cytoplasm</keyword>
<dbReference type="EMBL" id="LJRC01000198">
    <property type="protein sequence ID" value="KPY33953.1"/>
    <property type="molecule type" value="Genomic_DNA"/>
</dbReference>
<dbReference type="InterPro" id="IPR049704">
    <property type="entry name" value="Aminotrans_3_PPA_site"/>
</dbReference>
<reference evidence="8 9" key="1">
    <citation type="submission" date="2015-09" db="EMBL/GenBank/DDBJ databases">
        <title>Genome announcement of multiple Pseudomonas syringae strains.</title>
        <authorList>
            <person name="Thakur S."/>
            <person name="Wang P.W."/>
            <person name="Gong Y."/>
            <person name="Weir B.S."/>
            <person name="Guttman D.S."/>
        </authorList>
    </citation>
    <scope>NUCLEOTIDE SEQUENCE [LARGE SCALE GENOMIC DNA]</scope>
    <source>
        <strain evidence="8 9">ICMP3956</strain>
    </source>
</reference>
<evidence type="ECO:0000256" key="5">
    <source>
        <dbReference type="ARBA" id="ARBA00023235"/>
    </source>
</evidence>
<dbReference type="NCBIfam" id="NF000818">
    <property type="entry name" value="PRK00062.1"/>
    <property type="match status" value="1"/>
</dbReference>
<dbReference type="Proteomes" id="UP000050562">
    <property type="component" value="Unassembled WGS sequence"/>
</dbReference>
<protein>
    <recommendedName>
        <fullName evidence="7">Glutamate-1-semialdehyde 2,1-aminomutase</fullName>
        <shortName evidence="7">GSA</shortName>
        <ecNumber evidence="7">5.4.3.8</ecNumber>
    </recommendedName>
    <alternativeName>
        <fullName evidence="7">Glutamate-1-semialdehyde aminotransferase</fullName>
        <shortName evidence="7">GSA-AT</shortName>
    </alternativeName>
</protein>
<dbReference type="InterPro" id="IPR004639">
    <property type="entry name" value="4pyrrol_synth_GluAld_NH2Trfase"/>
</dbReference>
<dbReference type="NCBIfam" id="TIGR00713">
    <property type="entry name" value="hemL"/>
    <property type="match status" value="1"/>
</dbReference>
<evidence type="ECO:0000256" key="6">
    <source>
        <dbReference type="ARBA" id="ARBA00023244"/>
    </source>
</evidence>
<feature type="modified residue" description="N6-(pyridoxal phosphate)lysine" evidence="7">
    <location>
        <position position="317"/>
    </location>
</feature>